<feature type="domain" description="K Homology" evidence="4">
    <location>
        <begin position="119"/>
        <end position="202"/>
    </location>
</feature>
<name>A0A3S3M184_9MAGN</name>
<evidence type="ECO:0000313" key="6">
    <source>
        <dbReference type="Proteomes" id="UP000283530"/>
    </source>
</evidence>
<feature type="compositionally biased region" description="Polar residues" evidence="3">
    <location>
        <begin position="55"/>
        <end position="64"/>
    </location>
</feature>
<evidence type="ECO:0000313" key="5">
    <source>
        <dbReference type="EMBL" id="RWR75236.1"/>
    </source>
</evidence>
<feature type="compositionally biased region" description="Polar residues" evidence="3">
    <location>
        <begin position="92"/>
        <end position="101"/>
    </location>
</feature>
<dbReference type="InterPro" id="IPR004087">
    <property type="entry name" value="KH_dom"/>
</dbReference>
<dbReference type="PROSITE" id="PS50084">
    <property type="entry name" value="KH_TYPE_1"/>
    <property type="match status" value="2"/>
</dbReference>
<evidence type="ECO:0000256" key="2">
    <source>
        <dbReference type="PROSITE-ProRule" id="PRU00117"/>
    </source>
</evidence>
<dbReference type="CDD" id="cd22460">
    <property type="entry name" value="KH-I_PEPPER_rpt2_like"/>
    <property type="match status" value="1"/>
</dbReference>
<dbReference type="CDD" id="cd22459">
    <property type="entry name" value="KH-I_PEPPER_rpt1_like"/>
    <property type="match status" value="1"/>
</dbReference>
<evidence type="ECO:0000256" key="1">
    <source>
        <dbReference type="ARBA" id="ARBA00022737"/>
    </source>
</evidence>
<dbReference type="Proteomes" id="UP000283530">
    <property type="component" value="Unassembled WGS sequence"/>
</dbReference>
<feature type="region of interest" description="Disordered" evidence="3">
    <location>
        <begin position="46"/>
        <end position="119"/>
    </location>
</feature>
<dbReference type="InterPro" id="IPR004088">
    <property type="entry name" value="KH_dom_type_1"/>
</dbReference>
<dbReference type="OrthoDB" id="1937934at2759"/>
<dbReference type="AlphaFoldDB" id="A0A3S3M184"/>
<organism evidence="5 6">
    <name type="scientific">Cinnamomum micranthum f. kanehirae</name>
    <dbReference type="NCBI Taxonomy" id="337451"/>
    <lineage>
        <taxon>Eukaryota</taxon>
        <taxon>Viridiplantae</taxon>
        <taxon>Streptophyta</taxon>
        <taxon>Embryophyta</taxon>
        <taxon>Tracheophyta</taxon>
        <taxon>Spermatophyta</taxon>
        <taxon>Magnoliopsida</taxon>
        <taxon>Magnoliidae</taxon>
        <taxon>Laurales</taxon>
        <taxon>Lauraceae</taxon>
        <taxon>Cinnamomum</taxon>
    </lineage>
</organism>
<comment type="caution">
    <text evidence="5">The sequence shown here is derived from an EMBL/GenBank/DDBJ whole genome shotgun (WGS) entry which is preliminary data.</text>
</comment>
<dbReference type="Gene3D" id="3.30.310.210">
    <property type="match status" value="1"/>
</dbReference>
<reference evidence="5 6" key="1">
    <citation type="journal article" date="2019" name="Nat. Plants">
        <title>Stout camphor tree genome fills gaps in understanding of flowering plant genome evolution.</title>
        <authorList>
            <person name="Chaw S.M."/>
            <person name="Liu Y.C."/>
            <person name="Wu Y.W."/>
            <person name="Wang H.Y."/>
            <person name="Lin C.I."/>
            <person name="Wu C.S."/>
            <person name="Ke H.M."/>
            <person name="Chang L.Y."/>
            <person name="Hsu C.Y."/>
            <person name="Yang H.T."/>
            <person name="Sudianto E."/>
            <person name="Hsu M.H."/>
            <person name="Wu K.P."/>
            <person name="Wang L.N."/>
            <person name="Leebens-Mack J.H."/>
            <person name="Tsai I.J."/>
        </authorList>
    </citation>
    <scope>NUCLEOTIDE SEQUENCE [LARGE SCALE GENOMIC DNA]</scope>
    <source>
        <strain evidence="6">cv. Chaw 1501</strain>
        <tissue evidence="5">Young leaves</tissue>
    </source>
</reference>
<dbReference type="PANTHER" id="PTHR10288">
    <property type="entry name" value="KH DOMAIN CONTAINING RNA BINDING PROTEIN"/>
    <property type="match status" value="1"/>
</dbReference>
<keyword evidence="1" id="KW-0677">Repeat</keyword>
<dbReference type="SMART" id="SM00322">
    <property type="entry name" value="KH"/>
    <property type="match status" value="2"/>
</dbReference>
<dbReference type="InterPro" id="IPR036612">
    <property type="entry name" value="KH_dom_type_1_sf"/>
</dbReference>
<protein>
    <submittedName>
        <fullName evidence="5">KH domain-containing protein</fullName>
    </submittedName>
</protein>
<accession>A0A3S3M184</accession>
<dbReference type="EMBL" id="QPKB01000002">
    <property type="protein sequence ID" value="RWR75236.1"/>
    <property type="molecule type" value="Genomic_DNA"/>
</dbReference>
<gene>
    <name evidence="5" type="ORF">CKAN_00361000</name>
</gene>
<evidence type="ECO:0000259" key="4">
    <source>
        <dbReference type="SMART" id="SM00322"/>
    </source>
</evidence>
<keyword evidence="2" id="KW-0694">RNA-binding</keyword>
<dbReference type="Pfam" id="PF00013">
    <property type="entry name" value="KH_1"/>
    <property type="match status" value="2"/>
</dbReference>
<feature type="domain" description="K Homology" evidence="4">
    <location>
        <begin position="216"/>
        <end position="271"/>
    </location>
</feature>
<evidence type="ECO:0000256" key="3">
    <source>
        <dbReference type="SAM" id="MobiDB-lite"/>
    </source>
</evidence>
<proteinExistence type="predicted"/>
<dbReference type="GO" id="GO:0003723">
    <property type="term" value="F:RNA binding"/>
    <property type="evidence" value="ECO:0007669"/>
    <property type="project" value="UniProtKB-UniRule"/>
</dbReference>
<keyword evidence="6" id="KW-1185">Reference proteome</keyword>
<sequence length="281" mass="29996">MRAGVPGAGAGCEPLIFLRPGPHIQLTRSVKEARRESGLVNVRYASKHHAAGEKNTFSPSSSAKRLQKRDQTTEMEGSSVISSAKRPLDPSTVRSETNGSNTTTPTTAGKRRTSGKPHAETLFRILCPSEKTGGVIGKGGATIRQLREETGAKIRIDDPVLGSDERVILVVGSSDPVAEADPVAPPSSQAQQALVRVFERMMKVEEEKEKEKEGEGHVACRLLAASNQVGCVLGKGGKIVEKMRSESGAQIRILSKDQIPMCAGTGDELIQVVNVPSRPET</sequence>
<dbReference type="SUPFAM" id="SSF54791">
    <property type="entry name" value="Eukaryotic type KH-domain (KH-domain type I)"/>
    <property type="match status" value="2"/>
</dbReference>
<dbReference type="STRING" id="337451.A0A3S3M184"/>